<evidence type="ECO:0000256" key="7">
    <source>
        <dbReference type="SAM" id="Phobius"/>
    </source>
</evidence>
<proteinExistence type="predicted"/>
<dbReference type="EMBL" id="JADIME010000073">
    <property type="protein sequence ID" value="MBO8465685.1"/>
    <property type="molecule type" value="Genomic_DNA"/>
</dbReference>
<accession>A0A9D9I4W5</accession>
<feature type="transmembrane region" description="Helical" evidence="7">
    <location>
        <begin position="602"/>
        <end position="622"/>
    </location>
</feature>
<dbReference type="AlphaFoldDB" id="A0A9D9I4W5"/>
<evidence type="ECO:0000313" key="10">
    <source>
        <dbReference type="Proteomes" id="UP000823597"/>
    </source>
</evidence>
<evidence type="ECO:0000256" key="5">
    <source>
        <dbReference type="ARBA" id="ARBA00022989"/>
    </source>
</evidence>
<dbReference type="Pfam" id="PF03600">
    <property type="entry name" value="CitMHS"/>
    <property type="match status" value="1"/>
</dbReference>
<dbReference type="FunFam" id="3.30.70.1450:FF:000009">
    <property type="entry name" value="SLC13 family permease"/>
    <property type="match status" value="1"/>
</dbReference>
<dbReference type="GO" id="GO:0006813">
    <property type="term" value="P:potassium ion transport"/>
    <property type="evidence" value="ECO:0007669"/>
    <property type="project" value="InterPro"/>
</dbReference>
<feature type="transmembrane region" description="Helical" evidence="7">
    <location>
        <begin position="46"/>
        <end position="67"/>
    </location>
</feature>
<feature type="transmembrane region" description="Helical" evidence="7">
    <location>
        <begin position="562"/>
        <end position="582"/>
    </location>
</feature>
<keyword evidence="6 7" id="KW-0472">Membrane</keyword>
<feature type="domain" description="RCK C-terminal" evidence="8">
    <location>
        <begin position="325"/>
        <end position="409"/>
    </location>
</feature>
<dbReference type="GO" id="GO:0008324">
    <property type="term" value="F:monoatomic cation transmembrane transporter activity"/>
    <property type="evidence" value="ECO:0007669"/>
    <property type="project" value="InterPro"/>
</dbReference>
<sequence>MWITIGILVLSAIFFVNGKVRSDLVALCALVALLVCQILTPEEALSGFSNSVVIMMIGLFVVGGAIFQTGLAKMISSKILRLAGKSETRLFLLVILVTSAIGAFVSNTGTVALMLPIVVSLAASANVSSSRFLMPLAFASSMGGMMTLIGTPPNLVINDALVSAGLEGLSFFSFLPVGLICVAVGIIVLMPLSKIFLSGKKKKNAKAAGKTLQQLVKEYGLASNLFRLEVSDGSGAIGKSIIDLDIRRKFGLNIMEIRRGDSSKYRFLKTITQFTSPDTTLESGDILYVSGDFDEVRKFAGEYSMDILDEHRTEEAVTTGTDGAHGGGSLDFYDIGIAEIIIIPTSGLINKSIKDIDLRGKFNINVLGIRRKSEYLLHDLGDVKVHGGDVMLVQGSWANIARLNKEDADWVVLGQPLAEAAKVTLDYKAPVAGAIMLLMIAMMVFDFIPVAPVTAVMIAAILMVLTGCIRNVEAAYKTINWESVVLIAAMMPMSLALEKTGASAWISNTLVQGLGSHGPLALMAGIYFTTSLMTMFISNTATAVLLAPIAMQSAAQMGISPVPLLFAVAVGASMCFASPFSTPPNALVMPAGQYKFMDYIKVGLPLQIIMGIVMVFVLPLLFPF</sequence>
<keyword evidence="2" id="KW-0813">Transport</keyword>
<feature type="transmembrane region" description="Helical" evidence="7">
    <location>
        <begin position="454"/>
        <end position="472"/>
    </location>
</feature>
<dbReference type="PANTHER" id="PTHR43652">
    <property type="entry name" value="BASIC AMINO ACID ANTIPORTER YFCC-RELATED"/>
    <property type="match status" value="1"/>
</dbReference>
<dbReference type="InterPro" id="IPR051679">
    <property type="entry name" value="DASS-Related_Transporters"/>
</dbReference>
<gene>
    <name evidence="9" type="ORF">IAB93_06795</name>
</gene>
<keyword evidence="4" id="KW-0677">Repeat</keyword>
<evidence type="ECO:0000256" key="4">
    <source>
        <dbReference type="ARBA" id="ARBA00022737"/>
    </source>
</evidence>
<feature type="transmembrane region" description="Helical" evidence="7">
    <location>
        <begin position="484"/>
        <end position="506"/>
    </location>
</feature>
<keyword evidence="5 7" id="KW-1133">Transmembrane helix</keyword>
<comment type="subcellular location">
    <subcellularLocation>
        <location evidence="1">Membrane</location>
        <topology evidence="1">Multi-pass membrane protein</topology>
    </subcellularLocation>
</comment>
<dbReference type="PROSITE" id="PS51202">
    <property type="entry name" value="RCK_C"/>
    <property type="match status" value="2"/>
</dbReference>
<evidence type="ECO:0000259" key="8">
    <source>
        <dbReference type="PROSITE" id="PS51202"/>
    </source>
</evidence>
<dbReference type="GO" id="GO:0005886">
    <property type="term" value="C:plasma membrane"/>
    <property type="evidence" value="ECO:0007669"/>
    <property type="project" value="TreeGrafter"/>
</dbReference>
<evidence type="ECO:0000313" key="9">
    <source>
        <dbReference type="EMBL" id="MBO8465685.1"/>
    </source>
</evidence>
<dbReference type="InterPro" id="IPR004680">
    <property type="entry name" value="Cit_transptr-like_dom"/>
</dbReference>
<evidence type="ECO:0000256" key="1">
    <source>
        <dbReference type="ARBA" id="ARBA00004141"/>
    </source>
</evidence>
<feature type="transmembrane region" description="Helical" evidence="7">
    <location>
        <begin position="526"/>
        <end position="550"/>
    </location>
</feature>
<dbReference type="SUPFAM" id="SSF116726">
    <property type="entry name" value="TrkA C-terminal domain-like"/>
    <property type="match status" value="2"/>
</dbReference>
<feature type="domain" description="RCK C-terminal" evidence="8">
    <location>
        <begin position="213"/>
        <end position="305"/>
    </location>
</feature>
<dbReference type="FunFam" id="3.30.70.1450:FF:000017">
    <property type="entry name" value="SLC13 family permease"/>
    <property type="match status" value="1"/>
</dbReference>
<dbReference type="PANTHER" id="PTHR43652:SF1">
    <property type="entry name" value="RESPONSE REGULATOR"/>
    <property type="match status" value="1"/>
</dbReference>
<feature type="transmembrane region" description="Helical" evidence="7">
    <location>
        <begin position="171"/>
        <end position="192"/>
    </location>
</feature>
<dbReference type="InterPro" id="IPR006037">
    <property type="entry name" value="RCK_C"/>
</dbReference>
<feature type="transmembrane region" description="Helical" evidence="7">
    <location>
        <begin position="132"/>
        <end position="151"/>
    </location>
</feature>
<evidence type="ECO:0000256" key="2">
    <source>
        <dbReference type="ARBA" id="ARBA00022448"/>
    </source>
</evidence>
<comment type="caution">
    <text evidence="9">The sequence shown here is derived from an EMBL/GenBank/DDBJ whole genome shotgun (WGS) entry which is preliminary data.</text>
</comment>
<feature type="transmembrane region" description="Helical" evidence="7">
    <location>
        <begin position="88"/>
        <end position="105"/>
    </location>
</feature>
<keyword evidence="3 7" id="KW-0812">Transmembrane</keyword>
<protein>
    <submittedName>
        <fullName evidence="9">SLC13 family permease</fullName>
    </submittedName>
</protein>
<dbReference type="Pfam" id="PF02080">
    <property type="entry name" value="TrkA_C"/>
    <property type="match status" value="2"/>
</dbReference>
<organism evidence="9 10">
    <name type="scientific">Candidatus Merdivivens pullistercoris</name>
    <dbReference type="NCBI Taxonomy" id="2840873"/>
    <lineage>
        <taxon>Bacteria</taxon>
        <taxon>Pseudomonadati</taxon>
        <taxon>Bacteroidota</taxon>
        <taxon>Bacteroidia</taxon>
        <taxon>Bacteroidales</taxon>
        <taxon>Muribaculaceae</taxon>
        <taxon>Muribaculaceae incertae sedis</taxon>
        <taxon>Candidatus Merdivivens</taxon>
    </lineage>
</organism>
<reference evidence="9" key="1">
    <citation type="submission" date="2020-10" db="EMBL/GenBank/DDBJ databases">
        <authorList>
            <person name="Gilroy R."/>
        </authorList>
    </citation>
    <scope>NUCLEOTIDE SEQUENCE</scope>
    <source>
        <strain evidence="9">10037</strain>
    </source>
</reference>
<dbReference type="InterPro" id="IPR036721">
    <property type="entry name" value="RCK_C_sf"/>
</dbReference>
<evidence type="ECO:0000256" key="6">
    <source>
        <dbReference type="ARBA" id="ARBA00023136"/>
    </source>
</evidence>
<dbReference type="Gene3D" id="3.30.70.1450">
    <property type="entry name" value="Regulator of K+ conductance, C-terminal domain"/>
    <property type="match status" value="2"/>
</dbReference>
<name>A0A9D9I4W5_9BACT</name>
<reference evidence="9" key="2">
    <citation type="journal article" date="2021" name="PeerJ">
        <title>Extensive microbial diversity within the chicken gut microbiome revealed by metagenomics and culture.</title>
        <authorList>
            <person name="Gilroy R."/>
            <person name="Ravi A."/>
            <person name="Getino M."/>
            <person name="Pursley I."/>
            <person name="Horton D.L."/>
            <person name="Alikhan N.F."/>
            <person name="Baker D."/>
            <person name="Gharbi K."/>
            <person name="Hall N."/>
            <person name="Watson M."/>
            <person name="Adriaenssens E.M."/>
            <person name="Foster-Nyarko E."/>
            <person name="Jarju S."/>
            <person name="Secka A."/>
            <person name="Antonio M."/>
            <person name="Oren A."/>
            <person name="Chaudhuri R.R."/>
            <person name="La Ragione R."/>
            <person name="Hildebrand F."/>
            <person name="Pallen M.J."/>
        </authorList>
    </citation>
    <scope>NUCLEOTIDE SEQUENCE</scope>
    <source>
        <strain evidence="9">10037</strain>
    </source>
</reference>
<dbReference type="Proteomes" id="UP000823597">
    <property type="component" value="Unassembled WGS sequence"/>
</dbReference>
<evidence type="ECO:0000256" key="3">
    <source>
        <dbReference type="ARBA" id="ARBA00022692"/>
    </source>
</evidence>